<evidence type="ECO:0000313" key="4">
    <source>
        <dbReference type="Proteomes" id="UP000008178"/>
    </source>
</evidence>
<name>G2T017_ROSHA</name>
<dbReference type="Proteomes" id="UP000008178">
    <property type="component" value="Chromosome"/>
</dbReference>
<dbReference type="eggNOG" id="COG0454">
    <property type="taxonomic scope" value="Bacteria"/>
</dbReference>
<dbReference type="EMBL" id="CP003040">
    <property type="protein sequence ID" value="AEN95661.1"/>
    <property type="molecule type" value="Genomic_DNA"/>
</dbReference>
<dbReference type="OrthoDB" id="307526at2"/>
<protein>
    <submittedName>
        <fullName evidence="3">Uncharacterized protein</fullName>
    </submittedName>
</protein>
<evidence type="ECO:0000256" key="2">
    <source>
        <dbReference type="SAM" id="Phobius"/>
    </source>
</evidence>
<dbReference type="RefSeq" id="WP_014078706.1">
    <property type="nucleotide sequence ID" value="NC_015977.1"/>
</dbReference>
<evidence type="ECO:0000313" key="3">
    <source>
        <dbReference type="EMBL" id="AEN95661.1"/>
    </source>
</evidence>
<feature type="compositionally biased region" description="Polar residues" evidence="1">
    <location>
        <begin position="135"/>
        <end position="150"/>
    </location>
</feature>
<accession>G2T017</accession>
<dbReference type="STRING" id="585394.RHOM_02695"/>
<feature type="transmembrane region" description="Helical" evidence="2">
    <location>
        <begin position="258"/>
        <end position="282"/>
    </location>
</feature>
<organism evidence="3 4">
    <name type="scientific">Roseburia hominis (strain DSM 16839 / JCM 17582 / NCIMB 14029 / A2-183)</name>
    <dbReference type="NCBI Taxonomy" id="585394"/>
    <lineage>
        <taxon>Bacteria</taxon>
        <taxon>Bacillati</taxon>
        <taxon>Bacillota</taxon>
        <taxon>Clostridia</taxon>
        <taxon>Lachnospirales</taxon>
        <taxon>Lachnospiraceae</taxon>
        <taxon>Roseburia</taxon>
    </lineage>
</organism>
<keyword evidence="4" id="KW-1185">Reference proteome</keyword>
<dbReference type="HOGENOM" id="CLU_471632_0_0_9"/>
<keyword evidence="2" id="KW-0472">Membrane</keyword>
<feature type="compositionally biased region" description="Low complexity" evidence="1">
    <location>
        <begin position="191"/>
        <end position="228"/>
    </location>
</feature>
<gene>
    <name evidence="3" type="ordered locus">RHOM_02695</name>
</gene>
<feature type="region of interest" description="Disordered" evidence="1">
    <location>
        <begin position="131"/>
        <end position="228"/>
    </location>
</feature>
<feature type="compositionally biased region" description="Low complexity" evidence="1">
    <location>
        <begin position="151"/>
        <end position="172"/>
    </location>
</feature>
<sequence length="578" mass="65753">MKIRQLYAYELRPAAALVMETYSRMEQPYVANPKEIEDFKRYADEDHLWVESCKNKLFLFGAFDDNDQMCAVGAIDAAGAVTLLYAGLNFQHRGLEAEVLREMEEFATVGRSIAREEIKIPEKWMQYTATAGAPEQSSVTGQQTAPGQQSFAAGQQTAPGQQPFAAGQQPTPEQSFATEQQPTPEPQAYRNQNTGYGQDYGQQQYQNTGYGQGYGQQQNQNMGYGQSYGQQSYQNTGYGQGYGESYGQQTAPQKKSRALLWVVLAIIGCAVLLVTVPSFILFHAVNRTVQDTLTWNESSAEAYRDGADGSYTEDDTEVEDTGEEREVLELADSLGKDFFVTQDDIYVADQLSYTVTAQHIEVPNQRKDGFEEYDVSYPVITYADGRDATGVNEILRNAACAQLDTMYPEPQEEYLYLDEDYPYLACYVDYEITYMSDEILCVAFQDHYFNGSMWGEFCDLRTRVINLATAERYEVEDVLRSDDTFAEVYYEKICEKSDSFNDAPAFTAQMAGQTMDGEILDGRYYSNYVLCKNDIYVNLTYHYYDEGLIMHGWDSTQWTMEELEPYRTDSDLWEKYLK</sequence>
<dbReference type="AlphaFoldDB" id="G2T017"/>
<dbReference type="GeneID" id="93725046"/>
<dbReference type="Gene3D" id="3.30.565.40">
    <property type="entry name" value="Fervidobacterium nodosum Rt17-B1 like"/>
    <property type="match status" value="1"/>
</dbReference>
<dbReference type="KEGG" id="rho:RHOM_02695"/>
<keyword evidence="2" id="KW-0812">Transmembrane</keyword>
<proteinExistence type="predicted"/>
<dbReference type="BioCyc" id="RHOM585394:G1H02-548-MONOMER"/>
<reference evidence="3 4" key="1">
    <citation type="journal article" date="2015" name="Genome Announc.">
        <title>Complete genome sequence of the human gut symbiont Roseburia hominis.</title>
        <authorList>
            <person name="Travis A.J."/>
            <person name="Kelly D."/>
            <person name="Flint H.J."/>
            <person name="Aminov R.I."/>
        </authorList>
    </citation>
    <scope>NUCLEOTIDE SEQUENCE [LARGE SCALE GENOMIC DNA]</scope>
    <source>
        <strain evidence="4">DSM 16839 / JCM 17582 / NCIMB 14029 / A2-183</strain>
    </source>
</reference>
<keyword evidence="2" id="KW-1133">Transmembrane helix</keyword>
<evidence type="ECO:0000256" key="1">
    <source>
        <dbReference type="SAM" id="MobiDB-lite"/>
    </source>
</evidence>
<feature type="compositionally biased region" description="Polar residues" evidence="1">
    <location>
        <begin position="173"/>
        <end position="182"/>
    </location>
</feature>